<proteinExistence type="predicted"/>
<evidence type="ECO:0000256" key="2">
    <source>
        <dbReference type="ARBA" id="ARBA00023163"/>
    </source>
</evidence>
<dbReference type="Pfam" id="PF12833">
    <property type="entry name" value="HTH_18"/>
    <property type="match status" value="1"/>
</dbReference>
<dbReference type="Pfam" id="PF01965">
    <property type="entry name" value="DJ-1_PfpI"/>
    <property type="match status" value="1"/>
</dbReference>
<dbReference type="InterPro" id="IPR002818">
    <property type="entry name" value="DJ-1/PfpI"/>
</dbReference>
<comment type="caution">
    <text evidence="4">The sequence shown here is derived from an EMBL/GenBank/DDBJ whole genome shotgun (WGS) entry which is preliminary data.</text>
</comment>
<dbReference type="InterPro" id="IPR029062">
    <property type="entry name" value="Class_I_gatase-like"/>
</dbReference>
<dbReference type="AlphaFoldDB" id="A0A3L7AUY8"/>
<reference evidence="4 5" key="1">
    <citation type="submission" date="2018-10" db="EMBL/GenBank/DDBJ databases">
        <authorList>
            <person name="Li J."/>
        </authorList>
    </citation>
    <scope>NUCLEOTIDE SEQUENCE [LARGE SCALE GENOMIC DNA]</scope>
    <source>
        <strain evidence="4 5">JCM 11654</strain>
    </source>
</reference>
<dbReference type="Gene3D" id="1.10.10.60">
    <property type="entry name" value="Homeodomain-like"/>
    <property type="match status" value="1"/>
</dbReference>
<keyword evidence="2" id="KW-0804">Transcription</keyword>
<dbReference type="OrthoDB" id="3992151at2"/>
<dbReference type="PROSITE" id="PS01124">
    <property type="entry name" value="HTH_ARAC_FAMILY_2"/>
    <property type="match status" value="1"/>
</dbReference>
<gene>
    <name evidence="4" type="ORF">D9V34_05260</name>
</gene>
<dbReference type="Gene3D" id="3.40.50.880">
    <property type="match status" value="1"/>
</dbReference>
<evidence type="ECO:0000256" key="1">
    <source>
        <dbReference type="ARBA" id="ARBA00023015"/>
    </source>
</evidence>
<keyword evidence="1" id="KW-0805">Transcription regulation</keyword>
<dbReference type="SUPFAM" id="SSF46689">
    <property type="entry name" value="Homeodomain-like"/>
    <property type="match status" value="2"/>
</dbReference>
<dbReference type="Proteomes" id="UP000269438">
    <property type="component" value="Unassembled WGS sequence"/>
</dbReference>
<protein>
    <submittedName>
        <fullName evidence="4">Helix-turn-helix domain-containing protein</fullName>
    </submittedName>
</protein>
<feature type="domain" description="HTH araC/xylS-type" evidence="3">
    <location>
        <begin position="226"/>
        <end position="324"/>
    </location>
</feature>
<evidence type="ECO:0000313" key="5">
    <source>
        <dbReference type="Proteomes" id="UP000269438"/>
    </source>
</evidence>
<dbReference type="RefSeq" id="WP_121687794.1">
    <property type="nucleotide sequence ID" value="NZ_RCUY01000002.1"/>
</dbReference>
<accession>A0A3L7AUY8</accession>
<dbReference type="InterPro" id="IPR018060">
    <property type="entry name" value="HTH_AraC"/>
</dbReference>
<sequence length="330" mass="35683">MVNSVRTIAVLAFDGVDLLDVTGPAEVFGLANREGGASPHYEVLIAAPNSSPIRTAAGVRLLPDCTLAELASRHIDTLIVPGAAEADEHGRIVAVCDPDIVNWVRVLEPRVARIASVCVGAHILARAGVLEGRRVTTHWSTAAQLATEHPGIEVDADPIFIHEGRIWTAAGISSCLDLSLALVAEDLGNPMAIAVARQLVVYLKRPGGQSQFSVPLRDAPVSRDMDELRLFISNNLEFDLGVERLARQANLSDRHFARVFRQEFGQTPGQYVESLRVEAARRILESTDDSLDAVAASTGLGSVDTLIRAFHRHLGTTPGTYRRGFRTPIR</sequence>
<dbReference type="InterPro" id="IPR052158">
    <property type="entry name" value="INH-QAR"/>
</dbReference>
<dbReference type="SMART" id="SM00342">
    <property type="entry name" value="HTH_ARAC"/>
    <property type="match status" value="1"/>
</dbReference>
<dbReference type="InterPro" id="IPR009057">
    <property type="entry name" value="Homeodomain-like_sf"/>
</dbReference>
<dbReference type="EMBL" id="RCUY01000002">
    <property type="protein sequence ID" value="RLP84196.1"/>
    <property type="molecule type" value="Genomic_DNA"/>
</dbReference>
<evidence type="ECO:0000313" key="4">
    <source>
        <dbReference type="EMBL" id="RLP84196.1"/>
    </source>
</evidence>
<organism evidence="4 5">
    <name type="scientific">Mycetocola lacteus</name>
    <dbReference type="NCBI Taxonomy" id="76637"/>
    <lineage>
        <taxon>Bacteria</taxon>
        <taxon>Bacillati</taxon>
        <taxon>Actinomycetota</taxon>
        <taxon>Actinomycetes</taxon>
        <taxon>Micrococcales</taxon>
        <taxon>Microbacteriaceae</taxon>
        <taxon>Mycetocola</taxon>
    </lineage>
</organism>
<name>A0A3L7AUY8_9MICO</name>
<keyword evidence="5" id="KW-1185">Reference proteome</keyword>
<dbReference type="PANTHER" id="PTHR43130">
    <property type="entry name" value="ARAC-FAMILY TRANSCRIPTIONAL REGULATOR"/>
    <property type="match status" value="1"/>
</dbReference>
<dbReference type="CDD" id="cd03137">
    <property type="entry name" value="GATase1_AraC_1"/>
    <property type="match status" value="1"/>
</dbReference>
<dbReference type="GO" id="GO:0043565">
    <property type="term" value="F:sequence-specific DNA binding"/>
    <property type="evidence" value="ECO:0007669"/>
    <property type="project" value="InterPro"/>
</dbReference>
<dbReference type="GO" id="GO:0003700">
    <property type="term" value="F:DNA-binding transcription factor activity"/>
    <property type="evidence" value="ECO:0007669"/>
    <property type="project" value="InterPro"/>
</dbReference>
<dbReference type="SUPFAM" id="SSF52317">
    <property type="entry name" value="Class I glutamine amidotransferase-like"/>
    <property type="match status" value="1"/>
</dbReference>
<evidence type="ECO:0000259" key="3">
    <source>
        <dbReference type="PROSITE" id="PS01124"/>
    </source>
</evidence>
<dbReference type="PANTHER" id="PTHR43130:SF3">
    <property type="entry name" value="HTH-TYPE TRANSCRIPTIONAL REGULATOR RV1931C"/>
    <property type="match status" value="1"/>
</dbReference>